<gene>
    <name evidence="1" type="ORF">UFOPK3120_00386</name>
</gene>
<name>A0A6J6YL29_9ZZZZ</name>
<dbReference type="EMBL" id="CAFAAW010000028">
    <property type="protein sequence ID" value="CAB4807806.1"/>
    <property type="molecule type" value="Genomic_DNA"/>
</dbReference>
<organism evidence="1">
    <name type="scientific">freshwater metagenome</name>
    <dbReference type="NCBI Taxonomy" id="449393"/>
    <lineage>
        <taxon>unclassified sequences</taxon>
        <taxon>metagenomes</taxon>
        <taxon>ecological metagenomes</taxon>
    </lineage>
</organism>
<evidence type="ECO:0000313" key="1">
    <source>
        <dbReference type="EMBL" id="CAB4807806.1"/>
    </source>
</evidence>
<sequence>MKVNAKTFVGSVTPELIAYAIRFVITLVFPVPAPAITQTGPRIAVTTAN</sequence>
<protein>
    <submittedName>
        <fullName evidence="1">Unannotated protein</fullName>
    </submittedName>
</protein>
<dbReference type="AlphaFoldDB" id="A0A6J6YL29"/>
<accession>A0A6J6YL29</accession>
<reference evidence="1" key="1">
    <citation type="submission" date="2020-05" db="EMBL/GenBank/DDBJ databases">
        <authorList>
            <person name="Chiriac C."/>
            <person name="Salcher M."/>
            <person name="Ghai R."/>
            <person name="Kavagutti S V."/>
        </authorList>
    </citation>
    <scope>NUCLEOTIDE SEQUENCE</scope>
</reference>
<proteinExistence type="predicted"/>